<dbReference type="Proteomes" id="UP000887013">
    <property type="component" value="Unassembled WGS sequence"/>
</dbReference>
<keyword evidence="2" id="KW-1185">Reference proteome</keyword>
<dbReference type="AlphaFoldDB" id="A0A8X6PMA5"/>
<protein>
    <submittedName>
        <fullName evidence="1">Uncharacterized protein</fullName>
    </submittedName>
</protein>
<evidence type="ECO:0000313" key="2">
    <source>
        <dbReference type="Proteomes" id="UP000887013"/>
    </source>
</evidence>
<proteinExistence type="predicted"/>
<comment type="caution">
    <text evidence="1">The sequence shown here is derived from an EMBL/GenBank/DDBJ whole genome shotgun (WGS) entry which is preliminary data.</text>
</comment>
<organism evidence="1 2">
    <name type="scientific">Nephila pilipes</name>
    <name type="common">Giant wood spider</name>
    <name type="synonym">Nephila maculata</name>
    <dbReference type="NCBI Taxonomy" id="299642"/>
    <lineage>
        <taxon>Eukaryota</taxon>
        <taxon>Metazoa</taxon>
        <taxon>Ecdysozoa</taxon>
        <taxon>Arthropoda</taxon>
        <taxon>Chelicerata</taxon>
        <taxon>Arachnida</taxon>
        <taxon>Araneae</taxon>
        <taxon>Araneomorphae</taxon>
        <taxon>Entelegynae</taxon>
        <taxon>Araneoidea</taxon>
        <taxon>Nephilidae</taxon>
        <taxon>Nephila</taxon>
    </lineage>
</organism>
<name>A0A8X6PMA5_NEPPI</name>
<gene>
    <name evidence="1" type="ORF">NPIL_623841</name>
</gene>
<reference evidence="1" key="1">
    <citation type="submission" date="2020-08" db="EMBL/GenBank/DDBJ databases">
        <title>Multicomponent nature underlies the extraordinary mechanical properties of spider dragline silk.</title>
        <authorList>
            <person name="Kono N."/>
            <person name="Nakamura H."/>
            <person name="Mori M."/>
            <person name="Yoshida Y."/>
            <person name="Ohtoshi R."/>
            <person name="Malay A.D."/>
            <person name="Moran D.A.P."/>
            <person name="Tomita M."/>
            <person name="Numata K."/>
            <person name="Arakawa K."/>
        </authorList>
    </citation>
    <scope>NUCLEOTIDE SEQUENCE</scope>
</reference>
<accession>A0A8X6PMA5</accession>
<sequence length="104" mass="11466">MRPPTSQQGRCRTYTRKEDRKYTVECSIASQSSPRQGDVSSTLTVMTGLSFLPVGENRLASVWCVRQPYPERQGSQPKNLPISQAKQSGIALLVPLTSMVLVLA</sequence>
<dbReference type="EMBL" id="BMAW01117350">
    <property type="protein sequence ID" value="GFT74748.1"/>
    <property type="molecule type" value="Genomic_DNA"/>
</dbReference>
<evidence type="ECO:0000313" key="1">
    <source>
        <dbReference type="EMBL" id="GFT74748.1"/>
    </source>
</evidence>